<dbReference type="Proteomes" id="UP000622405">
    <property type="component" value="Unassembled WGS sequence"/>
</dbReference>
<dbReference type="Gene3D" id="1.25.40.380">
    <property type="entry name" value="Protein of unknown function DUF1810"/>
    <property type="match status" value="1"/>
</dbReference>
<dbReference type="InterPro" id="IPR014937">
    <property type="entry name" value="DUF1810"/>
</dbReference>
<name>A0ABR6YZJ5_9FIRM</name>
<protein>
    <submittedName>
        <fullName evidence="1">DUF1810 family protein</fullName>
    </submittedName>
</protein>
<accession>A0ABR6YZJ5</accession>
<dbReference type="EMBL" id="WJBE01000014">
    <property type="protein sequence ID" value="MBC3900683.1"/>
    <property type="molecule type" value="Genomic_DNA"/>
</dbReference>
<reference evidence="1 2" key="1">
    <citation type="journal article" date="2020" name="mSystems">
        <title>Defining Genomic and Predicted Metabolic Features of the Acetobacterium Genus.</title>
        <authorList>
            <person name="Ross D.E."/>
            <person name="Marshall C.W."/>
            <person name="Gulliver D."/>
            <person name="May H.D."/>
            <person name="Norman R.S."/>
        </authorList>
    </citation>
    <scope>NUCLEOTIDE SEQUENCE [LARGE SCALE GENOMIC DNA]</scope>
    <source>
        <strain evidence="1 2">DSM 4132</strain>
    </source>
</reference>
<evidence type="ECO:0000313" key="1">
    <source>
        <dbReference type="EMBL" id="MBC3900683.1"/>
    </source>
</evidence>
<dbReference type="Pfam" id="PF08837">
    <property type="entry name" value="DUF1810"/>
    <property type="match status" value="1"/>
</dbReference>
<keyword evidence="2" id="KW-1185">Reference proteome</keyword>
<dbReference type="SUPFAM" id="SSF140736">
    <property type="entry name" value="Rv1873-like"/>
    <property type="match status" value="1"/>
</dbReference>
<evidence type="ECO:0000313" key="2">
    <source>
        <dbReference type="Proteomes" id="UP000622405"/>
    </source>
</evidence>
<gene>
    <name evidence="1" type="ORF">GH811_13760</name>
</gene>
<sequence>MGGRLMDTVERFVNAQEESYGQTLTKIKSGQKRSHWMWHVFPQFKGLGRSETARYYGGTANVNYVFD</sequence>
<organism evidence="1 2">
    <name type="scientific">Acetobacterium malicum</name>
    <dbReference type="NCBI Taxonomy" id="52692"/>
    <lineage>
        <taxon>Bacteria</taxon>
        <taxon>Bacillati</taxon>
        <taxon>Bacillota</taxon>
        <taxon>Clostridia</taxon>
        <taxon>Eubacteriales</taxon>
        <taxon>Eubacteriaceae</taxon>
        <taxon>Acetobacterium</taxon>
    </lineage>
</organism>
<dbReference type="InterPro" id="IPR036287">
    <property type="entry name" value="Rv1873-like_sf"/>
</dbReference>
<proteinExistence type="predicted"/>
<comment type="caution">
    <text evidence="1">The sequence shown here is derived from an EMBL/GenBank/DDBJ whole genome shotgun (WGS) entry which is preliminary data.</text>
</comment>